<dbReference type="SUPFAM" id="SSF53335">
    <property type="entry name" value="S-adenosyl-L-methionine-dependent methyltransferases"/>
    <property type="match status" value="1"/>
</dbReference>
<evidence type="ECO:0000259" key="1">
    <source>
        <dbReference type="Pfam" id="PF01170"/>
    </source>
</evidence>
<dbReference type="Pfam" id="PF01170">
    <property type="entry name" value="UPF0020"/>
    <property type="match status" value="1"/>
</dbReference>
<organism evidence="2 3">
    <name type="scientific">Paenibacillus swuensis</name>
    <dbReference type="NCBI Taxonomy" id="1178515"/>
    <lineage>
        <taxon>Bacteria</taxon>
        <taxon>Bacillati</taxon>
        <taxon>Bacillota</taxon>
        <taxon>Bacilli</taxon>
        <taxon>Bacillales</taxon>
        <taxon>Paenibacillaceae</taxon>
        <taxon>Paenibacillus</taxon>
    </lineage>
</organism>
<dbReference type="STRING" id="1178515.SY83_01040"/>
<dbReference type="CDD" id="cd02440">
    <property type="entry name" value="AdoMet_MTases"/>
    <property type="match status" value="1"/>
</dbReference>
<dbReference type="PANTHER" id="PTHR14911">
    <property type="entry name" value="THUMP DOMAIN-CONTAINING"/>
    <property type="match status" value="1"/>
</dbReference>
<sequence>MLSKKEEIPLPPSEFLYTYVCHEEEQALCAMELRALFTMPDAQLLQSDGGRYFSSEHAINPSRSPFLKLELAVEYTAESLEELAQHAAAIELGGSTFKVVYVETAPGAADYTDKRATERAVGARIRGQADMRAPEQLLGVARIGSRWMLGGCRESGAAWLTHNAKPRHYSTALSTRMARAVANIAVPEPAGVRVVDPCCGIGTVLVEALSMGIDIVGYDINPLAVRGARENLAHFGMPSNVAIADLRELSGHFDAAVLDMPYNLCSVLPVEERNEMLRSLRRLADRAVIVTAEPMDGGIADAGFIIADRAEVRKGKFTRHILLCY</sequence>
<protein>
    <submittedName>
        <fullName evidence="2">RNA methyltransferase</fullName>
    </submittedName>
</protein>
<evidence type="ECO:0000313" key="2">
    <source>
        <dbReference type="EMBL" id="ANE45156.1"/>
    </source>
</evidence>
<dbReference type="EMBL" id="CP011388">
    <property type="protein sequence ID" value="ANE45156.1"/>
    <property type="molecule type" value="Genomic_DNA"/>
</dbReference>
<dbReference type="PANTHER" id="PTHR14911:SF13">
    <property type="entry name" value="TRNA (GUANINE(6)-N2)-METHYLTRANSFERASE THUMP3"/>
    <property type="match status" value="1"/>
</dbReference>
<reference evidence="2 3" key="1">
    <citation type="submission" date="2015-01" db="EMBL/GenBank/DDBJ databases">
        <title>Paenibacillus swuensis/DY6/whole genome sequencing.</title>
        <authorList>
            <person name="Kim M.K."/>
            <person name="Srinivasan S."/>
            <person name="Lee J.-J."/>
        </authorList>
    </citation>
    <scope>NUCLEOTIDE SEQUENCE [LARGE SCALE GENOMIC DNA]</scope>
    <source>
        <strain evidence="2 3">DY6</strain>
    </source>
</reference>
<keyword evidence="2" id="KW-0489">Methyltransferase</keyword>
<dbReference type="Proteomes" id="UP000076927">
    <property type="component" value="Chromosome"/>
</dbReference>
<dbReference type="Gene3D" id="3.40.50.150">
    <property type="entry name" value="Vaccinia Virus protein VP39"/>
    <property type="match status" value="1"/>
</dbReference>
<evidence type="ECO:0000313" key="3">
    <source>
        <dbReference type="Proteomes" id="UP000076927"/>
    </source>
</evidence>
<dbReference type="KEGG" id="pswu:SY83_01040"/>
<dbReference type="GO" id="GO:0030488">
    <property type="term" value="P:tRNA methylation"/>
    <property type="evidence" value="ECO:0007669"/>
    <property type="project" value="TreeGrafter"/>
</dbReference>
<name>A0A172TDZ3_9BACL</name>
<dbReference type="InterPro" id="IPR000241">
    <property type="entry name" value="RlmKL-like_Mtase"/>
</dbReference>
<gene>
    <name evidence="2" type="ORF">SY83_01040</name>
</gene>
<accession>A0A172TDZ3</accession>
<proteinExistence type="predicted"/>
<dbReference type="GO" id="GO:0016423">
    <property type="term" value="F:tRNA (guanine) methyltransferase activity"/>
    <property type="evidence" value="ECO:0007669"/>
    <property type="project" value="TreeGrafter"/>
</dbReference>
<keyword evidence="2" id="KW-0808">Transferase</keyword>
<dbReference type="InterPro" id="IPR029063">
    <property type="entry name" value="SAM-dependent_MTases_sf"/>
</dbReference>
<keyword evidence="3" id="KW-1185">Reference proteome</keyword>
<dbReference type="PATRIC" id="fig|1178515.4.peg.180"/>
<dbReference type="AlphaFoldDB" id="A0A172TDZ3"/>
<feature type="domain" description="Ribosomal RNA large subunit methyltransferase K/L-like methyltransferase" evidence="1">
    <location>
        <begin position="165"/>
        <end position="263"/>
    </location>
</feature>
<dbReference type="OrthoDB" id="9791556at2"/>